<evidence type="ECO:0000256" key="2">
    <source>
        <dbReference type="ARBA" id="ARBA00001964"/>
    </source>
</evidence>
<evidence type="ECO:0000313" key="14">
    <source>
        <dbReference type="EMBL" id="SHO58918.1"/>
    </source>
</evidence>
<dbReference type="OrthoDB" id="9785953at2"/>
<dbReference type="Pfam" id="PF00205">
    <property type="entry name" value="TPP_enzyme_M"/>
    <property type="match status" value="1"/>
</dbReference>
<keyword evidence="6" id="KW-0210">Decarboxylase</keyword>
<dbReference type="EMBL" id="FRFG01000084">
    <property type="protein sequence ID" value="SHO58918.1"/>
    <property type="molecule type" value="Genomic_DNA"/>
</dbReference>
<dbReference type="Gene3D" id="3.40.50.1220">
    <property type="entry name" value="TPP-binding domain"/>
    <property type="match status" value="1"/>
</dbReference>
<protein>
    <recommendedName>
        <fullName evidence="4">pyruvate decarboxylase</fullName>
        <ecNumber evidence="4">4.1.1.1</ecNumber>
    </recommendedName>
</protein>
<dbReference type="GO" id="GO:0030976">
    <property type="term" value="F:thiamine pyrophosphate binding"/>
    <property type="evidence" value="ECO:0007669"/>
    <property type="project" value="InterPro"/>
</dbReference>
<dbReference type="Proteomes" id="UP000184600">
    <property type="component" value="Unassembled WGS sequence"/>
</dbReference>
<feature type="domain" description="Thiamine pyrophosphate enzyme central" evidence="11">
    <location>
        <begin position="235"/>
        <end position="337"/>
    </location>
</feature>
<keyword evidence="7" id="KW-0460">Magnesium</keyword>
<evidence type="ECO:0000256" key="3">
    <source>
        <dbReference type="ARBA" id="ARBA00007812"/>
    </source>
</evidence>
<dbReference type="InterPro" id="IPR012001">
    <property type="entry name" value="Thiamin_PyroP_enz_TPP-bd_dom"/>
</dbReference>
<evidence type="ECO:0000256" key="4">
    <source>
        <dbReference type="ARBA" id="ARBA00013202"/>
    </source>
</evidence>
<evidence type="ECO:0000259" key="13">
    <source>
        <dbReference type="Pfam" id="PF02776"/>
    </source>
</evidence>
<dbReference type="EC" id="4.1.1.1" evidence="4"/>
<comment type="similarity">
    <text evidence="3 10">Belongs to the TPP enzyme family.</text>
</comment>
<dbReference type="SUPFAM" id="SSF52467">
    <property type="entry name" value="DHS-like NAD/FAD-binding domain"/>
    <property type="match status" value="1"/>
</dbReference>
<keyword evidence="5" id="KW-0479">Metal-binding</keyword>
<evidence type="ECO:0000256" key="7">
    <source>
        <dbReference type="ARBA" id="ARBA00022842"/>
    </source>
</evidence>
<evidence type="ECO:0000256" key="1">
    <source>
        <dbReference type="ARBA" id="ARBA00001041"/>
    </source>
</evidence>
<dbReference type="InterPro" id="IPR012000">
    <property type="entry name" value="Thiamin_PyroP_enz_cen_dom"/>
</dbReference>
<dbReference type="PANTHER" id="PTHR43452:SF1">
    <property type="entry name" value="PYRUVATE DECARBOXYLASE C186.09-RELATED"/>
    <property type="match status" value="1"/>
</dbReference>
<evidence type="ECO:0000259" key="11">
    <source>
        <dbReference type="Pfam" id="PF00205"/>
    </source>
</evidence>
<dbReference type="SUPFAM" id="SSF52518">
    <property type="entry name" value="Thiamin diphosphate-binding fold (THDP-binding)"/>
    <property type="match status" value="2"/>
</dbReference>
<dbReference type="GO" id="GO:0000949">
    <property type="term" value="P:aromatic amino acid family catabolic process to alcohol via Ehrlich pathway"/>
    <property type="evidence" value="ECO:0007669"/>
    <property type="project" value="TreeGrafter"/>
</dbReference>
<evidence type="ECO:0000256" key="6">
    <source>
        <dbReference type="ARBA" id="ARBA00022793"/>
    </source>
</evidence>
<dbReference type="GO" id="GO:0047434">
    <property type="term" value="F:indolepyruvate decarboxylase activity"/>
    <property type="evidence" value="ECO:0007669"/>
    <property type="project" value="UniProtKB-EC"/>
</dbReference>
<accession>A0A1M7Z1S8</accession>
<dbReference type="Pfam" id="PF02776">
    <property type="entry name" value="TPP_enzyme_N"/>
    <property type="match status" value="1"/>
</dbReference>
<dbReference type="RefSeq" id="WP_073586359.1">
    <property type="nucleotide sequence ID" value="NZ_AP024897.1"/>
</dbReference>
<name>A0A1M7Z1S8_9VIBR</name>
<comment type="cofactor">
    <cofactor evidence="2">
        <name>thiamine diphosphate</name>
        <dbReference type="ChEBI" id="CHEBI:58937"/>
    </cofactor>
</comment>
<evidence type="ECO:0000313" key="15">
    <source>
        <dbReference type="Proteomes" id="UP000184600"/>
    </source>
</evidence>
<feature type="domain" description="Thiamine pyrophosphate enzyme N-terminal TPP-binding" evidence="13">
    <location>
        <begin position="27"/>
        <end position="136"/>
    </location>
</feature>
<proteinExistence type="inferred from homology"/>
<dbReference type="GO" id="GO:0005829">
    <property type="term" value="C:cytosol"/>
    <property type="evidence" value="ECO:0007669"/>
    <property type="project" value="TreeGrafter"/>
</dbReference>
<dbReference type="GO" id="GO:0000287">
    <property type="term" value="F:magnesium ion binding"/>
    <property type="evidence" value="ECO:0007669"/>
    <property type="project" value="InterPro"/>
</dbReference>
<sequence length="655" mass="71525">MKPNLLSKKDYHKHFRCRNTAMASAETVYSYLNKRLAEIGVKRVMAIPGDYIAEWVETLDDEQQNQGLVRVHPNNEMLATYAADGYGRAANGETVGCVAFTYGVGALNAVQAFAGAHVEQVPLVMVNGSPSNAQFNSQRDQGILWHHMFDGSQTDLKIFQQVSEIAVRIDNPAYAPDLIDYALTACITESKPVYIEIANTLGELAVQPVCERPRLKRSPVEQSAEDLAEAANYIWHVLTHAKNLVVMGGVELARQNLQDKFTELCDLLEAPYVTSLLGKGVIDETQAGKWFCGVYNGRNSQQNVQALIKRSDVLFSLGVLETDFNFTGVASADFSGNNGQLPISGQIEARLGAVKINDVCSKDEDNEVYWGNIELAPLLDWLIAKAKSQCLKGAPFQGLPDGTPWDIPSPEVYDDNAQITWDSFKSYLAHQYLDTFSPAQTPVVLADTGLSFYALNNLKVPKNGYIAQLSWGAIGYSPAASYGVKLALEDQDIDRRVISISGDGAISESINTLGTIAQLGLNNVIFVMANGVFAIEQFLVNAEAFSDQPGSPDFEALTQVPQTEIWNWVKLAEGFGGIGYEVTTNKELESVLNHLRENPSPPAKVPAKAQTCPSGQCQFEGQTAVAGKSTFTLIAVRNVCKDLPGNVRWKIDPGE</sequence>
<dbReference type="InterPro" id="IPR011766">
    <property type="entry name" value="TPP_enzyme_TPP-bd"/>
</dbReference>
<dbReference type="GO" id="GO:0004737">
    <property type="term" value="F:pyruvate decarboxylase activity"/>
    <property type="evidence" value="ECO:0007669"/>
    <property type="project" value="TreeGrafter"/>
</dbReference>
<dbReference type="PANTHER" id="PTHR43452">
    <property type="entry name" value="PYRUVATE DECARBOXYLASE"/>
    <property type="match status" value="1"/>
</dbReference>
<reference evidence="15" key="1">
    <citation type="submission" date="2016-12" db="EMBL/GenBank/DDBJ databases">
        <authorList>
            <person name="Rodrigo-Torres L."/>
            <person name="Arahal R.D."/>
            <person name="Lucena T."/>
        </authorList>
    </citation>
    <scope>NUCLEOTIDE SEQUENCE [LARGE SCALE GENOMIC DNA]</scope>
</reference>
<gene>
    <name evidence="14" type="primary">ipdC</name>
    <name evidence="14" type="ORF">VQ7734_04693</name>
</gene>
<evidence type="ECO:0000256" key="9">
    <source>
        <dbReference type="ARBA" id="ARBA00023239"/>
    </source>
</evidence>
<keyword evidence="9 14" id="KW-0456">Lyase</keyword>
<dbReference type="STRING" id="1117707.VQ7734_04693"/>
<keyword evidence="8 10" id="KW-0786">Thiamine pyrophosphate</keyword>
<dbReference type="InterPro" id="IPR029035">
    <property type="entry name" value="DHS-like_NAD/FAD-binding_dom"/>
</dbReference>
<evidence type="ECO:0000256" key="5">
    <source>
        <dbReference type="ARBA" id="ARBA00022723"/>
    </source>
</evidence>
<keyword evidence="14" id="KW-0670">Pyruvate</keyword>
<dbReference type="InterPro" id="IPR012110">
    <property type="entry name" value="PDC/IPDC-like"/>
</dbReference>
<evidence type="ECO:0000256" key="8">
    <source>
        <dbReference type="ARBA" id="ARBA00023052"/>
    </source>
</evidence>
<dbReference type="Gene3D" id="3.40.50.970">
    <property type="match status" value="2"/>
</dbReference>
<dbReference type="AlphaFoldDB" id="A0A1M7Z1S8"/>
<evidence type="ECO:0000259" key="12">
    <source>
        <dbReference type="Pfam" id="PF02775"/>
    </source>
</evidence>
<dbReference type="Pfam" id="PF02775">
    <property type="entry name" value="TPP_enzyme_C"/>
    <property type="match status" value="1"/>
</dbReference>
<keyword evidence="15" id="KW-1185">Reference proteome</keyword>
<evidence type="ECO:0000256" key="10">
    <source>
        <dbReference type="RuleBase" id="RU362132"/>
    </source>
</evidence>
<dbReference type="InterPro" id="IPR029061">
    <property type="entry name" value="THDP-binding"/>
</dbReference>
<organism evidence="14 15">
    <name type="scientific">Vibrio quintilis</name>
    <dbReference type="NCBI Taxonomy" id="1117707"/>
    <lineage>
        <taxon>Bacteria</taxon>
        <taxon>Pseudomonadati</taxon>
        <taxon>Pseudomonadota</taxon>
        <taxon>Gammaproteobacteria</taxon>
        <taxon>Vibrionales</taxon>
        <taxon>Vibrionaceae</taxon>
        <taxon>Vibrio</taxon>
    </lineage>
</organism>
<comment type="catalytic activity">
    <reaction evidence="1">
        <text>a 2-oxocarboxylate + H(+) = an aldehyde + CO2</text>
        <dbReference type="Rhea" id="RHEA:11628"/>
        <dbReference type="ChEBI" id="CHEBI:15378"/>
        <dbReference type="ChEBI" id="CHEBI:16526"/>
        <dbReference type="ChEBI" id="CHEBI:17478"/>
        <dbReference type="ChEBI" id="CHEBI:35179"/>
        <dbReference type="EC" id="4.1.1.1"/>
    </reaction>
</comment>
<feature type="domain" description="Thiamine pyrophosphate enzyme TPP-binding" evidence="12">
    <location>
        <begin position="461"/>
        <end position="599"/>
    </location>
</feature>